<protein>
    <submittedName>
        <fullName evidence="2">Uncharacterized protein</fullName>
    </submittedName>
</protein>
<sequence length="83" mass="9076">MNVAVLLGLLFGLPFSLLLAWCALSSCLGDSVRARFGGVTVNPRYGNYGRSYARQMASGAGQGGWEQIEMQDMMDERDHSDDD</sequence>
<evidence type="ECO:0000256" key="1">
    <source>
        <dbReference type="SAM" id="SignalP"/>
    </source>
</evidence>
<reference evidence="2 3" key="1">
    <citation type="submission" date="2018-02" db="EMBL/GenBank/DDBJ databases">
        <title>Draft genome sequences of Elsinoe sp., causing black scab on jojoba.</title>
        <authorList>
            <person name="Stodart B."/>
            <person name="Jeffress S."/>
            <person name="Ash G."/>
            <person name="Arun Chinnappa K."/>
        </authorList>
    </citation>
    <scope>NUCLEOTIDE SEQUENCE [LARGE SCALE GENOMIC DNA]</scope>
    <source>
        <strain evidence="2 3">Hillstone_2</strain>
    </source>
</reference>
<accession>A0A4U7AXD4</accession>
<gene>
    <name evidence="2" type="ORF">C1H76_5787</name>
</gene>
<feature type="chain" id="PRO_5020655431" evidence="1">
    <location>
        <begin position="30"/>
        <end position="83"/>
    </location>
</feature>
<evidence type="ECO:0000313" key="3">
    <source>
        <dbReference type="Proteomes" id="UP000308133"/>
    </source>
</evidence>
<dbReference type="AlphaFoldDB" id="A0A4U7AXD4"/>
<proteinExistence type="predicted"/>
<dbReference type="Proteomes" id="UP000308133">
    <property type="component" value="Unassembled WGS sequence"/>
</dbReference>
<organism evidence="2 3">
    <name type="scientific">Elsinoe australis</name>
    <dbReference type="NCBI Taxonomy" id="40998"/>
    <lineage>
        <taxon>Eukaryota</taxon>
        <taxon>Fungi</taxon>
        <taxon>Dikarya</taxon>
        <taxon>Ascomycota</taxon>
        <taxon>Pezizomycotina</taxon>
        <taxon>Dothideomycetes</taxon>
        <taxon>Dothideomycetidae</taxon>
        <taxon>Myriangiales</taxon>
        <taxon>Elsinoaceae</taxon>
        <taxon>Elsinoe</taxon>
    </lineage>
</organism>
<keyword evidence="1" id="KW-0732">Signal</keyword>
<evidence type="ECO:0000313" key="2">
    <source>
        <dbReference type="EMBL" id="TKX21895.1"/>
    </source>
</evidence>
<name>A0A4U7AXD4_9PEZI</name>
<dbReference type="EMBL" id="PTQR01000075">
    <property type="protein sequence ID" value="TKX21895.1"/>
    <property type="molecule type" value="Genomic_DNA"/>
</dbReference>
<feature type="signal peptide" evidence="1">
    <location>
        <begin position="1"/>
        <end position="29"/>
    </location>
</feature>
<comment type="caution">
    <text evidence="2">The sequence shown here is derived from an EMBL/GenBank/DDBJ whole genome shotgun (WGS) entry which is preliminary data.</text>
</comment>